<name>A0A0B1Z2X4_9PSED</name>
<dbReference type="OrthoDB" id="7028090at2"/>
<evidence type="ECO:0000313" key="2">
    <source>
        <dbReference type="Proteomes" id="UP000030949"/>
    </source>
</evidence>
<evidence type="ECO:0000313" key="1">
    <source>
        <dbReference type="EMBL" id="KHK63742.1"/>
    </source>
</evidence>
<dbReference type="EMBL" id="JQGJ01000009">
    <property type="protein sequence ID" value="KHK63742.1"/>
    <property type="molecule type" value="Genomic_DNA"/>
</dbReference>
<reference evidence="2" key="1">
    <citation type="submission" date="2015-03" db="EMBL/GenBank/DDBJ databases">
        <title>Pseudomonas frederiksbergensis hydrocarbon degrader.</title>
        <authorList>
            <person name="Brown L.M."/>
            <person name="Ruiz O.N."/>
            <person name="Mueller S."/>
            <person name="Gunasekera T.S."/>
        </authorList>
    </citation>
    <scope>NUCLEOTIDE SEQUENCE [LARGE SCALE GENOMIC DNA]</scope>
    <source>
        <strain evidence="2">SI8</strain>
    </source>
</reference>
<sequence>MKISDQHPEASGWMKGSVGGVEFEVLKDLTLIADDGGTDFVVQADWTSNNGGARQLTFYFPPGGPGIYTLDSLAKAFYEIEGKLEPWQRGYITRKSTDFSSPDHNHWCAEIEFKFDVSIDGLAIQINGTGSLRGASPWSKRESSVFRRRRGIGTA</sequence>
<dbReference type="Proteomes" id="UP000030949">
    <property type="component" value="Unassembled WGS sequence"/>
</dbReference>
<dbReference type="AlphaFoldDB" id="A0A0B1Z2X4"/>
<protein>
    <submittedName>
        <fullName evidence="1">Uncharacterized protein</fullName>
    </submittedName>
</protein>
<dbReference type="RefSeq" id="WP_039592282.1">
    <property type="nucleotide sequence ID" value="NZ_JQGJ02000009.1"/>
</dbReference>
<gene>
    <name evidence="1" type="ORF">JZ00_16015</name>
</gene>
<organism evidence="1 2">
    <name type="scientific">Pseudomonas frederiksbergensis</name>
    <dbReference type="NCBI Taxonomy" id="104087"/>
    <lineage>
        <taxon>Bacteria</taxon>
        <taxon>Pseudomonadati</taxon>
        <taxon>Pseudomonadota</taxon>
        <taxon>Gammaproteobacteria</taxon>
        <taxon>Pseudomonadales</taxon>
        <taxon>Pseudomonadaceae</taxon>
        <taxon>Pseudomonas</taxon>
    </lineage>
</organism>
<accession>A0A0B1Z2X4</accession>
<proteinExistence type="predicted"/>
<comment type="caution">
    <text evidence="1">The sequence shown here is derived from an EMBL/GenBank/DDBJ whole genome shotgun (WGS) entry which is preliminary data.</text>
</comment>